<dbReference type="InterPro" id="IPR028366">
    <property type="entry name" value="PhoU"/>
</dbReference>
<protein>
    <submittedName>
        <fullName evidence="2">PhoU domain protein</fullName>
    </submittedName>
</protein>
<accession>T1D4L1</accession>
<proteinExistence type="predicted"/>
<dbReference type="Gene3D" id="1.20.58.220">
    <property type="entry name" value="Phosphate transport system protein phou homolog 2, domain 2"/>
    <property type="match status" value="1"/>
</dbReference>
<reference evidence="2" key="1">
    <citation type="submission" date="2013-08" db="EMBL/GenBank/DDBJ databases">
        <authorList>
            <person name="Mendez C."/>
            <person name="Richter M."/>
            <person name="Ferrer M."/>
            <person name="Sanchez J."/>
        </authorList>
    </citation>
    <scope>NUCLEOTIDE SEQUENCE</scope>
</reference>
<dbReference type="InterPro" id="IPR038078">
    <property type="entry name" value="PhoU-like_sf"/>
</dbReference>
<dbReference type="SUPFAM" id="SSF109755">
    <property type="entry name" value="PhoU-like"/>
    <property type="match status" value="1"/>
</dbReference>
<dbReference type="AlphaFoldDB" id="T1D4L1"/>
<organism evidence="2">
    <name type="scientific">mine drainage metagenome</name>
    <dbReference type="NCBI Taxonomy" id="410659"/>
    <lineage>
        <taxon>unclassified sequences</taxon>
        <taxon>metagenomes</taxon>
        <taxon>ecological metagenomes</taxon>
    </lineage>
</organism>
<dbReference type="Pfam" id="PF01895">
    <property type="entry name" value="PhoU"/>
    <property type="match status" value="1"/>
</dbReference>
<feature type="domain" description="PhoU" evidence="1">
    <location>
        <begin position="28"/>
        <end position="105"/>
    </location>
</feature>
<sequence length="212" mass="24337">EIFEETSKTIALQNVLDSSSFPISKSFRRMALNVETMISDTIRVLEDNDIALRESIISRDDEVDRYHFYMMREVMKKSGDDHEVVFLLLLSRIMERIADHAVNICLLIKANDDEKHEKLDENIPEYLRSINEFFLKCVEQYSRKGLVALNSLIETRGEIIKNKTEIKKRVSGTVNLLSSSIAEEISRIGLYSVDIAEISMDMALAGMKEARI</sequence>
<dbReference type="PANTHER" id="PTHR42930:SF2">
    <property type="entry name" value="PHOU DOMAIN-CONTAINING PROTEIN"/>
    <property type="match status" value="1"/>
</dbReference>
<dbReference type="GO" id="GO:0045936">
    <property type="term" value="P:negative regulation of phosphate metabolic process"/>
    <property type="evidence" value="ECO:0007669"/>
    <property type="project" value="InterPro"/>
</dbReference>
<evidence type="ECO:0000313" key="2">
    <source>
        <dbReference type="EMBL" id="EQD76439.1"/>
    </source>
</evidence>
<dbReference type="EMBL" id="AUZX01002472">
    <property type="protein sequence ID" value="EQD76439.1"/>
    <property type="molecule type" value="Genomic_DNA"/>
</dbReference>
<reference evidence="2" key="2">
    <citation type="journal article" date="2014" name="ISME J.">
        <title>Microbial stratification in low pH oxic and suboxic macroscopic growths along an acid mine drainage.</title>
        <authorList>
            <person name="Mendez-Garcia C."/>
            <person name="Mesa V."/>
            <person name="Sprenger R.R."/>
            <person name="Richter M."/>
            <person name="Diez M.S."/>
            <person name="Solano J."/>
            <person name="Bargiela R."/>
            <person name="Golyshina O.V."/>
            <person name="Manteca A."/>
            <person name="Ramos J.L."/>
            <person name="Gallego J.R."/>
            <person name="Llorente I."/>
            <person name="Martins Dos Santos V.A."/>
            <person name="Jensen O.N."/>
            <person name="Pelaez A.I."/>
            <person name="Sanchez J."/>
            <person name="Ferrer M."/>
        </authorList>
    </citation>
    <scope>NUCLEOTIDE SEQUENCE</scope>
</reference>
<dbReference type="PANTHER" id="PTHR42930">
    <property type="entry name" value="PHOSPHATE-SPECIFIC TRANSPORT SYSTEM ACCESSORY PROTEIN PHOU"/>
    <property type="match status" value="1"/>
</dbReference>
<dbReference type="GO" id="GO:0030643">
    <property type="term" value="P:intracellular phosphate ion homeostasis"/>
    <property type="evidence" value="ECO:0007669"/>
    <property type="project" value="InterPro"/>
</dbReference>
<evidence type="ECO:0000259" key="1">
    <source>
        <dbReference type="Pfam" id="PF01895"/>
    </source>
</evidence>
<gene>
    <name evidence="2" type="ORF">B1A_03362</name>
</gene>
<comment type="caution">
    <text evidence="2">The sequence shown here is derived from an EMBL/GenBank/DDBJ whole genome shotgun (WGS) entry which is preliminary data.</text>
</comment>
<feature type="non-terminal residue" evidence="2">
    <location>
        <position position="1"/>
    </location>
</feature>
<dbReference type="InterPro" id="IPR026022">
    <property type="entry name" value="PhoU_dom"/>
</dbReference>
<name>T1D4L1_9ZZZZ</name>